<evidence type="ECO:0000313" key="1">
    <source>
        <dbReference type="EMBL" id="KAH7922078.1"/>
    </source>
</evidence>
<accession>A0ACB8BB25</accession>
<evidence type="ECO:0000313" key="2">
    <source>
        <dbReference type="Proteomes" id="UP000790709"/>
    </source>
</evidence>
<dbReference type="EMBL" id="MU266499">
    <property type="protein sequence ID" value="KAH7922078.1"/>
    <property type="molecule type" value="Genomic_DNA"/>
</dbReference>
<protein>
    <submittedName>
        <fullName evidence="1">Uncharacterized protein</fullName>
    </submittedName>
</protein>
<gene>
    <name evidence="1" type="ORF">BV22DRAFT_1131735</name>
</gene>
<sequence>MSIVLTVVHGAFISVLHPWFIAVYSCAGCRLVLNLQRLADGREEMLPNAGASSVRTHTLPVITSQIVIEPPPASRV</sequence>
<dbReference type="Proteomes" id="UP000790709">
    <property type="component" value="Unassembled WGS sequence"/>
</dbReference>
<keyword evidence="2" id="KW-1185">Reference proteome</keyword>
<comment type="caution">
    <text evidence="1">The sequence shown here is derived from an EMBL/GenBank/DDBJ whole genome shotgun (WGS) entry which is preliminary data.</text>
</comment>
<proteinExistence type="predicted"/>
<name>A0ACB8BB25_9AGAM</name>
<reference evidence="1" key="1">
    <citation type="journal article" date="2021" name="New Phytol.">
        <title>Evolutionary innovations through gain and loss of genes in the ectomycorrhizal Boletales.</title>
        <authorList>
            <person name="Wu G."/>
            <person name="Miyauchi S."/>
            <person name="Morin E."/>
            <person name="Kuo A."/>
            <person name="Drula E."/>
            <person name="Varga T."/>
            <person name="Kohler A."/>
            <person name="Feng B."/>
            <person name="Cao Y."/>
            <person name="Lipzen A."/>
            <person name="Daum C."/>
            <person name="Hundley H."/>
            <person name="Pangilinan J."/>
            <person name="Johnson J."/>
            <person name="Barry K."/>
            <person name="LaButti K."/>
            <person name="Ng V."/>
            <person name="Ahrendt S."/>
            <person name="Min B."/>
            <person name="Choi I.G."/>
            <person name="Park H."/>
            <person name="Plett J.M."/>
            <person name="Magnuson J."/>
            <person name="Spatafora J.W."/>
            <person name="Nagy L.G."/>
            <person name="Henrissat B."/>
            <person name="Grigoriev I.V."/>
            <person name="Yang Z.L."/>
            <person name="Xu J."/>
            <person name="Martin F.M."/>
        </authorList>
    </citation>
    <scope>NUCLEOTIDE SEQUENCE</scope>
    <source>
        <strain evidence="1">KUC20120723A-06</strain>
    </source>
</reference>
<organism evidence="1 2">
    <name type="scientific">Leucogyrophana mollusca</name>
    <dbReference type="NCBI Taxonomy" id="85980"/>
    <lineage>
        <taxon>Eukaryota</taxon>
        <taxon>Fungi</taxon>
        <taxon>Dikarya</taxon>
        <taxon>Basidiomycota</taxon>
        <taxon>Agaricomycotina</taxon>
        <taxon>Agaricomycetes</taxon>
        <taxon>Agaricomycetidae</taxon>
        <taxon>Boletales</taxon>
        <taxon>Boletales incertae sedis</taxon>
        <taxon>Leucogyrophana</taxon>
    </lineage>
</organism>